<dbReference type="GO" id="GO:0030968">
    <property type="term" value="P:endoplasmic reticulum unfolded protein response"/>
    <property type="evidence" value="ECO:0007669"/>
    <property type="project" value="TreeGrafter"/>
</dbReference>
<dbReference type="PANTHER" id="PTHR44227:SF3">
    <property type="entry name" value="PROTEIN O-MANNOSYL-TRANSFERASE TMTC4"/>
    <property type="match status" value="1"/>
</dbReference>
<proteinExistence type="predicted"/>
<dbReference type="Proteomes" id="UP000252415">
    <property type="component" value="Unassembled WGS sequence"/>
</dbReference>
<accession>A0A368W9F8</accession>
<keyword evidence="1" id="KW-0677">Repeat</keyword>
<gene>
    <name evidence="4" type="ORF">DFP97_102275</name>
</gene>
<dbReference type="RefSeq" id="WP_181873346.1">
    <property type="nucleotide sequence ID" value="NZ_QPJD01000002.1"/>
</dbReference>
<evidence type="ECO:0000256" key="2">
    <source>
        <dbReference type="ARBA" id="ARBA00022803"/>
    </source>
</evidence>
<dbReference type="GO" id="GO:0000030">
    <property type="term" value="F:mannosyltransferase activity"/>
    <property type="evidence" value="ECO:0007669"/>
    <property type="project" value="TreeGrafter"/>
</dbReference>
<protein>
    <submittedName>
        <fullName evidence="4">Tetratricopeptide repeat protein</fullName>
    </submittedName>
</protein>
<dbReference type="PANTHER" id="PTHR44227">
    <property type="match status" value="1"/>
</dbReference>
<evidence type="ECO:0000256" key="3">
    <source>
        <dbReference type="PROSITE-ProRule" id="PRU00339"/>
    </source>
</evidence>
<organism evidence="4 5">
    <name type="scientific">Paenibacillus prosopidis</name>
    <dbReference type="NCBI Taxonomy" id="630520"/>
    <lineage>
        <taxon>Bacteria</taxon>
        <taxon>Bacillati</taxon>
        <taxon>Bacillota</taxon>
        <taxon>Bacilli</taxon>
        <taxon>Bacillales</taxon>
        <taxon>Paenibacillaceae</taxon>
        <taxon>Paenibacillus</taxon>
    </lineage>
</organism>
<keyword evidence="5" id="KW-1185">Reference proteome</keyword>
<dbReference type="SUPFAM" id="SSF48452">
    <property type="entry name" value="TPR-like"/>
    <property type="match status" value="1"/>
</dbReference>
<dbReference type="SMART" id="SM00028">
    <property type="entry name" value="TPR"/>
    <property type="match status" value="3"/>
</dbReference>
<dbReference type="PROSITE" id="PS50005">
    <property type="entry name" value="TPR"/>
    <property type="match status" value="1"/>
</dbReference>
<dbReference type="Pfam" id="PF13432">
    <property type="entry name" value="TPR_16"/>
    <property type="match status" value="2"/>
</dbReference>
<evidence type="ECO:0000256" key="1">
    <source>
        <dbReference type="ARBA" id="ARBA00022737"/>
    </source>
</evidence>
<name>A0A368W9F8_9BACL</name>
<dbReference type="EMBL" id="QPJD01000002">
    <property type="protein sequence ID" value="RCW51081.1"/>
    <property type="molecule type" value="Genomic_DNA"/>
</dbReference>
<dbReference type="AlphaFoldDB" id="A0A368W9F8"/>
<dbReference type="Gene3D" id="1.25.40.10">
    <property type="entry name" value="Tetratricopeptide repeat domain"/>
    <property type="match status" value="2"/>
</dbReference>
<sequence>MDGERCIKKAYEFIFNSDFEQAIYWFEQAIAAEPENASYYHKCAVSCARSSKWTKAKLYAEEALRLDPEHAEYQYHLQTVEARLLLAEADLLLAAEPSKLEEAAELLNRVTVLDPLSFEAFYTLGVVYASLDRLDEAAANAREAMRLDPGHSAARRLFADVNRKRRMHRVRINVRKRKRNR</sequence>
<dbReference type="InterPro" id="IPR019734">
    <property type="entry name" value="TPR_rpt"/>
</dbReference>
<reference evidence="4 5" key="1">
    <citation type="submission" date="2018-07" db="EMBL/GenBank/DDBJ databases">
        <title>Genomic Encyclopedia of Type Strains, Phase III (KMG-III): the genomes of soil and plant-associated and newly described type strains.</title>
        <authorList>
            <person name="Whitman W."/>
        </authorList>
    </citation>
    <scope>NUCLEOTIDE SEQUENCE [LARGE SCALE GENOMIC DNA]</scope>
    <source>
        <strain evidence="4 5">CECT 7506</strain>
    </source>
</reference>
<comment type="caution">
    <text evidence="4">The sequence shown here is derived from an EMBL/GenBank/DDBJ whole genome shotgun (WGS) entry which is preliminary data.</text>
</comment>
<dbReference type="GO" id="GO:0035269">
    <property type="term" value="P:protein O-linked glycosylation via mannose"/>
    <property type="evidence" value="ECO:0007669"/>
    <property type="project" value="TreeGrafter"/>
</dbReference>
<evidence type="ECO:0000313" key="4">
    <source>
        <dbReference type="EMBL" id="RCW51081.1"/>
    </source>
</evidence>
<keyword evidence="2 3" id="KW-0802">TPR repeat</keyword>
<feature type="repeat" description="TPR" evidence="3">
    <location>
        <begin position="118"/>
        <end position="151"/>
    </location>
</feature>
<evidence type="ECO:0000313" key="5">
    <source>
        <dbReference type="Proteomes" id="UP000252415"/>
    </source>
</evidence>
<dbReference type="InterPro" id="IPR052346">
    <property type="entry name" value="O-mannosyl-transferase_TMTC"/>
</dbReference>
<dbReference type="InterPro" id="IPR011990">
    <property type="entry name" value="TPR-like_helical_dom_sf"/>
</dbReference>